<dbReference type="Proteomes" id="UP000091956">
    <property type="component" value="Unassembled WGS sequence"/>
</dbReference>
<feature type="signal peptide" evidence="1">
    <location>
        <begin position="1"/>
        <end position="16"/>
    </location>
</feature>
<keyword evidence="1" id="KW-0732">Signal</keyword>
<feature type="chain" id="PRO_5008608362" evidence="1">
    <location>
        <begin position="17"/>
        <end position="146"/>
    </location>
</feature>
<dbReference type="STRING" id="342668.A0A1B8G710"/>
<accession>A0A1B8G710</accession>
<dbReference type="AlphaFoldDB" id="A0A1B8G710"/>
<sequence length="146" mass="15303">MKLSLATSALLALASAVAVPGTTHEAERIPVPEGFFESHIGSVGFTLVPAEPLKMAARAITHVYVCINADFKPACSNLQVNTGSCYNLVGNWNDAISSIGPDAGTTCTLWFDAGCSGRSVVNIINPGIWNLGDFNFNDVASSIKCV</sequence>
<evidence type="ECO:0000313" key="2">
    <source>
        <dbReference type="EMBL" id="OBT91601.1"/>
    </source>
</evidence>
<evidence type="ECO:0000256" key="1">
    <source>
        <dbReference type="SAM" id="SignalP"/>
    </source>
</evidence>
<dbReference type="EMBL" id="KV460285">
    <property type="protein sequence ID" value="OBT91601.1"/>
    <property type="molecule type" value="Genomic_DNA"/>
</dbReference>
<dbReference type="Gene3D" id="2.60.20.10">
    <property type="entry name" value="Crystallins"/>
    <property type="match status" value="1"/>
</dbReference>
<proteinExistence type="predicted"/>
<organism evidence="2 3">
    <name type="scientific">Pseudogymnoascus verrucosus</name>
    <dbReference type="NCBI Taxonomy" id="342668"/>
    <lineage>
        <taxon>Eukaryota</taxon>
        <taxon>Fungi</taxon>
        <taxon>Dikarya</taxon>
        <taxon>Ascomycota</taxon>
        <taxon>Pezizomycotina</taxon>
        <taxon>Leotiomycetes</taxon>
        <taxon>Thelebolales</taxon>
        <taxon>Thelebolaceae</taxon>
        <taxon>Pseudogymnoascus</taxon>
    </lineage>
</organism>
<evidence type="ECO:0000313" key="3">
    <source>
        <dbReference type="Proteomes" id="UP000091956"/>
    </source>
</evidence>
<name>A0A1B8G710_9PEZI</name>
<keyword evidence="3" id="KW-1185">Reference proteome</keyword>
<reference evidence="2 3" key="1">
    <citation type="submission" date="2016-03" db="EMBL/GenBank/DDBJ databases">
        <title>Comparative genomics of Pseudogymnoascus destructans, the fungus causing white-nose syndrome of bats.</title>
        <authorList>
            <person name="Palmer J.M."/>
            <person name="Drees K.P."/>
            <person name="Foster J.T."/>
            <person name="Lindner D.L."/>
        </authorList>
    </citation>
    <scope>NUCLEOTIDE SEQUENCE [LARGE SCALE GENOMIC DNA]</scope>
    <source>
        <strain evidence="2 3">UAMH 10579</strain>
    </source>
</reference>
<dbReference type="RefSeq" id="XP_018125334.1">
    <property type="nucleotide sequence ID" value="XM_018279779.2"/>
</dbReference>
<dbReference type="OrthoDB" id="2910287at2759"/>
<protein>
    <submittedName>
        <fullName evidence="2">Uncharacterized protein</fullName>
    </submittedName>
</protein>
<dbReference type="GeneID" id="28843766"/>
<reference evidence="3" key="2">
    <citation type="journal article" date="2018" name="Nat. Commun.">
        <title>Extreme sensitivity to ultraviolet light in the fungal pathogen causing white-nose syndrome of bats.</title>
        <authorList>
            <person name="Palmer J.M."/>
            <person name="Drees K.P."/>
            <person name="Foster J.T."/>
            <person name="Lindner D.L."/>
        </authorList>
    </citation>
    <scope>NUCLEOTIDE SEQUENCE [LARGE SCALE GENOMIC DNA]</scope>
    <source>
        <strain evidence="3">UAMH 10579</strain>
    </source>
</reference>
<gene>
    <name evidence="2" type="ORF">VE01_10380</name>
</gene>